<accession>A0A9W6MCB2</accession>
<comment type="caution">
    <text evidence="2">The sequence shown here is derived from an EMBL/GenBank/DDBJ whole genome shotgun (WGS) entry which is preliminary data.</text>
</comment>
<dbReference type="InterPro" id="IPR025296">
    <property type="entry name" value="DUF4158"/>
</dbReference>
<feature type="domain" description="DUF4158" evidence="1">
    <location>
        <begin position="1"/>
        <end position="109"/>
    </location>
</feature>
<dbReference type="Proteomes" id="UP001143474">
    <property type="component" value="Unassembled WGS sequence"/>
</dbReference>
<keyword evidence="3" id="KW-1185">Reference proteome</keyword>
<reference evidence="2" key="1">
    <citation type="journal article" date="2014" name="Int. J. Syst. Evol. Microbiol.">
        <title>Complete genome sequence of Corynebacterium casei LMG S-19264T (=DSM 44701T), isolated from a smear-ripened cheese.</title>
        <authorList>
            <consortium name="US DOE Joint Genome Institute (JGI-PGF)"/>
            <person name="Walter F."/>
            <person name="Albersmeier A."/>
            <person name="Kalinowski J."/>
            <person name="Ruckert C."/>
        </authorList>
    </citation>
    <scope>NUCLEOTIDE SEQUENCE</scope>
    <source>
        <strain evidence="2">VKM Ac-2007</strain>
    </source>
</reference>
<sequence>MTSIERTAYPQFKRLTSARVLHAFFTPTAEETDWAQELARSPQALFALALALKCFQKMARFPSPEEISQVVVDHVRRCLGLAEDVEPDHRAASTAKWHRKKIRARQAWSMTSPGPG</sequence>
<dbReference type="AlphaFoldDB" id="A0A9W6MCB2"/>
<evidence type="ECO:0000313" key="3">
    <source>
        <dbReference type="Proteomes" id="UP001143474"/>
    </source>
</evidence>
<organism evidence="2 3">
    <name type="scientific">Streptosporangium carneum</name>
    <dbReference type="NCBI Taxonomy" id="47481"/>
    <lineage>
        <taxon>Bacteria</taxon>
        <taxon>Bacillati</taxon>
        <taxon>Actinomycetota</taxon>
        <taxon>Actinomycetes</taxon>
        <taxon>Streptosporangiales</taxon>
        <taxon>Streptosporangiaceae</taxon>
        <taxon>Streptosporangium</taxon>
    </lineage>
</organism>
<gene>
    <name evidence="2" type="ORF">GCM10017600_26700</name>
</gene>
<dbReference type="Pfam" id="PF13700">
    <property type="entry name" value="DUF4158"/>
    <property type="match status" value="1"/>
</dbReference>
<evidence type="ECO:0000313" key="2">
    <source>
        <dbReference type="EMBL" id="GLK09264.1"/>
    </source>
</evidence>
<proteinExistence type="predicted"/>
<evidence type="ECO:0000259" key="1">
    <source>
        <dbReference type="Pfam" id="PF13700"/>
    </source>
</evidence>
<dbReference type="EMBL" id="BSEV01000004">
    <property type="protein sequence ID" value="GLK09264.1"/>
    <property type="molecule type" value="Genomic_DNA"/>
</dbReference>
<name>A0A9W6MCB2_9ACTN</name>
<protein>
    <recommendedName>
        <fullName evidence="1">DUF4158 domain-containing protein</fullName>
    </recommendedName>
</protein>
<reference evidence="2" key="2">
    <citation type="submission" date="2023-01" db="EMBL/GenBank/DDBJ databases">
        <authorList>
            <person name="Sun Q."/>
            <person name="Evtushenko L."/>
        </authorList>
    </citation>
    <scope>NUCLEOTIDE SEQUENCE</scope>
    <source>
        <strain evidence="2">VKM Ac-2007</strain>
    </source>
</reference>